<name>A0ABR3MK11_9TELE</name>
<protein>
    <submittedName>
        <fullName evidence="3">Uncharacterized protein</fullName>
    </submittedName>
</protein>
<dbReference type="InterPro" id="IPR050951">
    <property type="entry name" value="Retrovirus_Pol_polyprotein"/>
</dbReference>
<dbReference type="PANTHER" id="PTHR37984:SF12">
    <property type="entry name" value="RIBONUCLEASE H"/>
    <property type="match status" value="1"/>
</dbReference>
<dbReference type="InterPro" id="IPR002156">
    <property type="entry name" value="RNaseH_domain"/>
</dbReference>
<dbReference type="Gene3D" id="3.30.420.10">
    <property type="entry name" value="Ribonuclease H-like superfamily/Ribonuclease H"/>
    <property type="match status" value="1"/>
</dbReference>
<evidence type="ECO:0000259" key="2">
    <source>
        <dbReference type="PROSITE" id="PS50994"/>
    </source>
</evidence>
<gene>
    <name evidence="3" type="ORF">QQF64_004523</name>
</gene>
<dbReference type="PROSITE" id="PS50994">
    <property type="entry name" value="INTEGRASE"/>
    <property type="match status" value="1"/>
</dbReference>
<dbReference type="InterPro" id="IPR036397">
    <property type="entry name" value="RNaseH_sf"/>
</dbReference>
<dbReference type="InterPro" id="IPR012337">
    <property type="entry name" value="RNaseH-like_sf"/>
</dbReference>
<evidence type="ECO:0000313" key="3">
    <source>
        <dbReference type="EMBL" id="KAL1264168.1"/>
    </source>
</evidence>
<evidence type="ECO:0000259" key="1">
    <source>
        <dbReference type="PROSITE" id="PS50879"/>
    </source>
</evidence>
<comment type="caution">
    <text evidence="3">The sequence shown here is derived from an EMBL/GenBank/DDBJ whole genome shotgun (WGS) entry which is preliminary data.</text>
</comment>
<dbReference type="PANTHER" id="PTHR37984">
    <property type="entry name" value="PROTEIN CBG26694"/>
    <property type="match status" value="1"/>
</dbReference>
<feature type="domain" description="Integrase catalytic" evidence="2">
    <location>
        <begin position="111"/>
        <end position="301"/>
    </location>
</feature>
<dbReference type="EMBL" id="JAYMGO010000012">
    <property type="protein sequence ID" value="KAL1264168.1"/>
    <property type="molecule type" value="Genomic_DNA"/>
</dbReference>
<organism evidence="3 4">
    <name type="scientific">Cirrhinus molitorella</name>
    <name type="common">mud carp</name>
    <dbReference type="NCBI Taxonomy" id="172907"/>
    <lineage>
        <taxon>Eukaryota</taxon>
        <taxon>Metazoa</taxon>
        <taxon>Chordata</taxon>
        <taxon>Craniata</taxon>
        <taxon>Vertebrata</taxon>
        <taxon>Euteleostomi</taxon>
        <taxon>Actinopterygii</taxon>
        <taxon>Neopterygii</taxon>
        <taxon>Teleostei</taxon>
        <taxon>Ostariophysi</taxon>
        <taxon>Cypriniformes</taxon>
        <taxon>Cyprinidae</taxon>
        <taxon>Labeoninae</taxon>
        <taxon>Labeonini</taxon>
        <taxon>Cirrhinus</taxon>
    </lineage>
</organism>
<dbReference type="SUPFAM" id="SSF53098">
    <property type="entry name" value="Ribonuclease H-like"/>
    <property type="match status" value="1"/>
</dbReference>
<sequence>MLVYWKKVKGHSRQPGQDKDFNDQTDALAKAGAQDGDLWSPPPQTTTPAVVAITRSRRRATSTEPASQAGSLTPQIANGDLVSLQASDTSILTMLNHLKDPSSYPIASTDLTQVPGLKRLHHIRHLLRVTDNILWSDLQIDWVGPLPRSTRGNKYFLTVVCQFTKWVECLPAPNDTAQTTACLLMNHVFSRFGLPLRVNSDRGTHFTAEIMQEIWKLLGIQAQLHISFHPIASGQVERANRSVVSMLKKFVASNQKDWDVKLPLPGDSNLVTAYTTHQYLEELQRHLRTAFAFAQQQLQKSAEGRKAYYDQRASREELDVGDKIWYYRFAPPQQTGPHRLSKKLLPHWTGPYEIVDKLPPVAYRIRISRGQTEPTP</sequence>
<proteinExistence type="predicted"/>
<dbReference type="Pfam" id="PF00665">
    <property type="entry name" value="rve"/>
    <property type="match status" value="1"/>
</dbReference>
<keyword evidence="4" id="KW-1185">Reference proteome</keyword>
<dbReference type="Proteomes" id="UP001558613">
    <property type="component" value="Unassembled WGS sequence"/>
</dbReference>
<accession>A0ABR3MK11</accession>
<reference evidence="3 4" key="1">
    <citation type="submission" date="2023-09" db="EMBL/GenBank/DDBJ databases">
        <authorList>
            <person name="Wang M."/>
        </authorList>
    </citation>
    <scope>NUCLEOTIDE SEQUENCE [LARGE SCALE GENOMIC DNA]</scope>
    <source>
        <strain evidence="3">GT-2023</strain>
        <tissue evidence="3">Liver</tissue>
    </source>
</reference>
<dbReference type="PROSITE" id="PS50879">
    <property type="entry name" value="RNASE_H_1"/>
    <property type="match status" value="1"/>
</dbReference>
<dbReference type="InterPro" id="IPR001584">
    <property type="entry name" value="Integrase_cat-core"/>
</dbReference>
<feature type="domain" description="RNase H type-1" evidence="1">
    <location>
        <begin position="1"/>
        <end position="34"/>
    </location>
</feature>
<evidence type="ECO:0000313" key="4">
    <source>
        <dbReference type="Proteomes" id="UP001558613"/>
    </source>
</evidence>